<dbReference type="EMBL" id="CAJOBH010006939">
    <property type="protein sequence ID" value="CAF4070467.1"/>
    <property type="molecule type" value="Genomic_DNA"/>
</dbReference>
<evidence type="ECO:0000313" key="2">
    <source>
        <dbReference type="EMBL" id="CAF4070467.1"/>
    </source>
</evidence>
<sequence length="361" mass="40819">TSDTAKPLSSMSARRLKDANNEQARYESTNNINGRPNRWPTLTTTQALSSRLTTAEEKARRSQVEYYKNVILDAACDDREKQRPQQTLNDDIVLTSSFFPAQPASLENTNEEEYPVGYPSGPSCQASELNEPTLTNDSRDVFTATYLIRRLNTLEREASNYPFLTSNARIDDDTNVQITTDNDTDCDLSRTNLSNQHEDGRHSSNAFITTRVSAHLNERILGTSRPATRPKSTAMSTLQSRTVLDIRSIQPPIQPPHLRRIAEQQQHQRQRVMMVFGKQSTPETTEKTQPISTRTFHLSMNERRPDDSSFNYDSSSSIISKLYPIQQDNFPTNSNSRFESGSFNRSQAVRVSTALGQSLQM</sequence>
<comment type="caution">
    <text evidence="2">The sequence shown here is derived from an EMBL/GenBank/DDBJ whole genome shotgun (WGS) entry which is preliminary data.</text>
</comment>
<feature type="compositionally biased region" description="Polar residues" evidence="1">
    <location>
        <begin position="1"/>
        <end position="12"/>
    </location>
</feature>
<evidence type="ECO:0000313" key="3">
    <source>
        <dbReference type="Proteomes" id="UP000681967"/>
    </source>
</evidence>
<name>A0A8S2PSQ2_9BILA</name>
<gene>
    <name evidence="2" type="ORF">BYL167_LOCUS17487</name>
</gene>
<proteinExistence type="predicted"/>
<dbReference type="AlphaFoldDB" id="A0A8S2PSQ2"/>
<feature type="region of interest" description="Disordered" evidence="1">
    <location>
        <begin position="1"/>
        <end position="41"/>
    </location>
</feature>
<feature type="compositionally biased region" description="Polar residues" evidence="1">
    <location>
        <begin position="21"/>
        <end position="41"/>
    </location>
</feature>
<reference evidence="2" key="1">
    <citation type="submission" date="2021-02" db="EMBL/GenBank/DDBJ databases">
        <authorList>
            <person name="Nowell W R."/>
        </authorList>
    </citation>
    <scope>NUCLEOTIDE SEQUENCE</scope>
</reference>
<dbReference type="Proteomes" id="UP000681967">
    <property type="component" value="Unassembled WGS sequence"/>
</dbReference>
<accession>A0A8S2PSQ2</accession>
<evidence type="ECO:0000256" key="1">
    <source>
        <dbReference type="SAM" id="MobiDB-lite"/>
    </source>
</evidence>
<protein>
    <submittedName>
        <fullName evidence="2">Uncharacterized protein</fullName>
    </submittedName>
</protein>
<feature type="non-terminal residue" evidence="2">
    <location>
        <position position="1"/>
    </location>
</feature>
<organism evidence="2 3">
    <name type="scientific">Rotaria magnacalcarata</name>
    <dbReference type="NCBI Taxonomy" id="392030"/>
    <lineage>
        <taxon>Eukaryota</taxon>
        <taxon>Metazoa</taxon>
        <taxon>Spiralia</taxon>
        <taxon>Gnathifera</taxon>
        <taxon>Rotifera</taxon>
        <taxon>Eurotatoria</taxon>
        <taxon>Bdelloidea</taxon>
        <taxon>Philodinida</taxon>
        <taxon>Philodinidae</taxon>
        <taxon>Rotaria</taxon>
    </lineage>
</organism>